<accession>A0ABS0X1M6</accession>
<organism evidence="2 3">
    <name type="scientific">Streptomyces flavofungini</name>
    <dbReference type="NCBI Taxonomy" id="68200"/>
    <lineage>
        <taxon>Bacteria</taxon>
        <taxon>Bacillati</taxon>
        <taxon>Actinomycetota</taxon>
        <taxon>Actinomycetes</taxon>
        <taxon>Kitasatosporales</taxon>
        <taxon>Streptomycetaceae</taxon>
        <taxon>Streptomyces</taxon>
    </lineage>
</organism>
<dbReference type="Pfam" id="PF19493">
    <property type="entry name" value="Trypco1"/>
    <property type="match status" value="1"/>
</dbReference>
<sequence>MAKRNLTGDGNGTAEILLEVQPRSVSGDLAPRFAVPEQFERRAGEIADSVAQVAEQFRSRLEQVLRPSKAGWGVESIEVGFDISVQADVGVIIAKATSGATFSARLTLRAR</sequence>
<dbReference type="Proteomes" id="UP000634780">
    <property type="component" value="Unassembled WGS sequence"/>
</dbReference>
<protein>
    <recommendedName>
        <fullName evidence="1">Trypsin-co-occurring domain-containing protein</fullName>
    </recommendedName>
</protein>
<evidence type="ECO:0000313" key="2">
    <source>
        <dbReference type="EMBL" id="MBJ3807085.1"/>
    </source>
</evidence>
<evidence type="ECO:0000313" key="3">
    <source>
        <dbReference type="Proteomes" id="UP000634780"/>
    </source>
</evidence>
<gene>
    <name evidence="2" type="ORF">JGB26_08130</name>
</gene>
<comment type="caution">
    <text evidence="2">The sequence shown here is derived from an EMBL/GenBank/DDBJ whole genome shotgun (WGS) entry which is preliminary data.</text>
</comment>
<proteinExistence type="predicted"/>
<dbReference type="EMBL" id="JAEKOZ010000004">
    <property type="protein sequence ID" value="MBJ3807085.1"/>
    <property type="molecule type" value="Genomic_DNA"/>
</dbReference>
<reference evidence="2 3" key="1">
    <citation type="submission" date="2020-12" db="EMBL/GenBank/DDBJ databases">
        <title>Streptomyces typhae sp. nov., a novel endophytic actinomycete isolated from the root of cattail pollen (Typha angustifolia L.).</title>
        <authorList>
            <person name="Peng C."/>
            <person name="Liu C."/>
        </authorList>
    </citation>
    <scope>NUCLEOTIDE SEQUENCE [LARGE SCALE GENOMIC DNA]</scope>
    <source>
        <strain evidence="2 3">JCM 4753</strain>
    </source>
</reference>
<dbReference type="RefSeq" id="WP_190118368.1">
    <property type="nucleotide sequence ID" value="NZ_BMVR01000010.1"/>
</dbReference>
<evidence type="ECO:0000259" key="1">
    <source>
        <dbReference type="Pfam" id="PF19493"/>
    </source>
</evidence>
<name>A0ABS0X1M6_9ACTN</name>
<keyword evidence="3" id="KW-1185">Reference proteome</keyword>
<feature type="domain" description="Trypsin-co-occurring" evidence="1">
    <location>
        <begin position="14"/>
        <end position="107"/>
    </location>
</feature>
<dbReference type="InterPro" id="IPR045794">
    <property type="entry name" value="Trypco1"/>
</dbReference>